<dbReference type="InterPro" id="IPR036866">
    <property type="entry name" value="RibonucZ/Hydroxyglut_hydro"/>
</dbReference>
<dbReference type="Proteomes" id="UP001596406">
    <property type="component" value="Unassembled WGS sequence"/>
</dbReference>
<dbReference type="AlphaFoldDB" id="A0ABD5U4X8"/>
<keyword evidence="2" id="KW-1185">Reference proteome</keyword>
<dbReference type="InterPro" id="IPR050114">
    <property type="entry name" value="UPF0173_UPF0282_UlaG_hydrolase"/>
</dbReference>
<accession>A0ABD5U4X8</accession>
<dbReference type="SUPFAM" id="SSF56281">
    <property type="entry name" value="Metallo-hydrolase/oxidoreductase"/>
    <property type="match status" value="1"/>
</dbReference>
<evidence type="ECO:0000313" key="2">
    <source>
        <dbReference type="Proteomes" id="UP001596406"/>
    </source>
</evidence>
<name>A0ABD5U4X8_9EURY</name>
<dbReference type="EMBL" id="JBHSXM010000001">
    <property type="protein sequence ID" value="MFC6835605.1"/>
    <property type="molecule type" value="Genomic_DNA"/>
</dbReference>
<dbReference type="PANTHER" id="PTHR43546:SF8">
    <property type="entry name" value="METALLO-BETA-LACTAMASE DOMAIN-CONTAINING PROTEIN"/>
    <property type="match status" value="1"/>
</dbReference>
<sequence>MTVHYRDLTLDWLGYATLRIETDEGFVAYLDPGRYGVLTGEWEPDTPGVAHPPGEDYAPHDADLVCVTHDHHYDSDGIERVATEDTLVVAYEAVDAATISRDVAPVEAFPRTERVGYGESVAVDGANVRAVTASNDPDGPHTRENGEPYHPEGFGCGFALSMAGEEVLWTGDSDVLPDHEAEDPTLLVPPIGGSFTMDRHGAATLAETLAPDLVLPIHYNTFAALEADSGAFAADAAGRGVPVVLDER</sequence>
<organism evidence="1 2">
    <name type="scientific">Halomarina ordinaria</name>
    <dbReference type="NCBI Taxonomy" id="3033939"/>
    <lineage>
        <taxon>Archaea</taxon>
        <taxon>Methanobacteriati</taxon>
        <taxon>Methanobacteriota</taxon>
        <taxon>Stenosarchaea group</taxon>
        <taxon>Halobacteria</taxon>
        <taxon>Halobacteriales</taxon>
        <taxon>Natronomonadaceae</taxon>
        <taxon>Halomarina</taxon>
    </lineage>
</organism>
<evidence type="ECO:0000313" key="1">
    <source>
        <dbReference type="EMBL" id="MFC6835605.1"/>
    </source>
</evidence>
<dbReference type="Pfam" id="PF13483">
    <property type="entry name" value="Lactamase_B_3"/>
    <property type="match status" value="1"/>
</dbReference>
<comment type="caution">
    <text evidence="1">The sequence shown here is derived from an EMBL/GenBank/DDBJ whole genome shotgun (WGS) entry which is preliminary data.</text>
</comment>
<proteinExistence type="predicted"/>
<dbReference type="Gene3D" id="3.60.15.10">
    <property type="entry name" value="Ribonuclease Z/Hydroxyacylglutathione hydrolase-like"/>
    <property type="match status" value="1"/>
</dbReference>
<protein>
    <submittedName>
        <fullName evidence="1">MBL fold metallo-hydrolase</fullName>
    </submittedName>
</protein>
<reference evidence="1 2" key="1">
    <citation type="journal article" date="2019" name="Int. J. Syst. Evol. Microbiol.">
        <title>The Global Catalogue of Microorganisms (GCM) 10K type strain sequencing project: providing services to taxonomists for standard genome sequencing and annotation.</title>
        <authorList>
            <consortium name="The Broad Institute Genomics Platform"/>
            <consortium name="The Broad Institute Genome Sequencing Center for Infectious Disease"/>
            <person name="Wu L."/>
            <person name="Ma J."/>
        </authorList>
    </citation>
    <scope>NUCLEOTIDE SEQUENCE [LARGE SCALE GENOMIC DNA]</scope>
    <source>
        <strain evidence="1 2">PSRA2</strain>
    </source>
</reference>
<gene>
    <name evidence="1" type="ORF">ACFQHK_03680</name>
</gene>
<dbReference type="PANTHER" id="PTHR43546">
    <property type="entry name" value="UPF0173 METAL-DEPENDENT HYDROLASE MJ1163-RELATED"/>
    <property type="match status" value="1"/>
</dbReference>
<dbReference type="RefSeq" id="WP_304447302.1">
    <property type="nucleotide sequence ID" value="NZ_JARRAH010000001.1"/>
</dbReference>